<evidence type="ECO:0000313" key="3">
    <source>
        <dbReference type="Proteomes" id="UP000431684"/>
    </source>
</evidence>
<sequence length="110" mass="12046">MPKKLSSSDVTPTLVQERLVAWGRSIRAARLKQRITVADLCERIGISEATLRRLERGDPGAAAGTYLTALLMLGLFDEAVPALHVSLGTVTGHRVRRGKLERGEDDGDYF</sequence>
<reference evidence="2 3" key="1">
    <citation type="submission" date="2019-11" db="EMBL/GenBank/DDBJ databases">
        <title>Draft Genome Sequences of Six Type Strains of the Genus Massilia.</title>
        <authorList>
            <person name="Miess H."/>
            <person name="Frediansyah A."/>
            <person name="Goeker M."/>
            <person name="Gross H."/>
        </authorList>
    </citation>
    <scope>NUCLEOTIDE SEQUENCE [LARGE SCALE GENOMIC DNA]</scope>
    <source>
        <strain evidence="2 3">DSM 17513</strain>
    </source>
</reference>
<comment type="caution">
    <text evidence="2">The sequence shown here is derived from an EMBL/GenBank/DDBJ whole genome shotgun (WGS) entry which is preliminary data.</text>
</comment>
<feature type="domain" description="HTH cro/C1-type" evidence="1">
    <location>
        <begin position="26"/>
        <end position="57"/>
    </location>
</feature>
<accession>A0A6I3XNY2</accession>
<proteinExistence type="predicted"/>
<dbReference type="CDD" id="cd00093">
    <property type="entry name" value="HTH_XRE"/>
    <property type="match status" value="1"/>
</dbReference>
<dbReference type="InterPro" id="IPR001387">
    <property type="entry name" value="Cro/C1-type_HTH"/>
</dbReference>
<dbReference type="OrthoDB" id="8690238at2"/>
<dbReference type="PROSITE" id="PS50943">
    <property type="entry name" value="HTH_CROC1"/>
    <property type="match status" value="1"/>
</dbReference>
<dbReference type="GO" id="GO:0003677">
    <property type="term" value="F:DNA binding"/>
    <property type="evidence" value="ECO:0007669"/>
    <property type="project" value="InterPro"/>
</dbReference>
<dbReference type="SUPFAM" id="SSF47413">
    <property type="entry name" value="lambda repressor-like DNA-binding domains"/>
    <property type="match status" value="1"/>
</dbReference>
<dbReference type="RefSeq" id="WP_155709213.1">
    <property type="nucleotide sequence ID" value="NZ_BMWU01000006.1"/>
</dbReference>
<evidence type="ECO:0000259" key="1">
    <source>
        <dbReference type="PROSITE" id="PS50943"/>
    </source>
</evidence>
<dbReference type="Gene3D" id="1.10.260.40">
    <property type="entry name" value="lambda repressor-like DNA-binding domains"/>
    <property type="match status" value="1"/>
</dbReference>
<dbReference type="Proteomes" id="UP000431684">
    <property type="component" value="Unassembled WGS sequence"/>
</dbReference>
<keyword evidence="3" id="KW-1185">Reference proteome</keyword>
<gene>
    <name evidence="2" type="ORF">GJV26_13225</name>
</gene>
<dbReference type="Pfam" id="PF01381">
    <property type="entry name" value="HTH_3"/>
    <property type="match status" value="1"/>
</dbReference>
<dbReference type="AlphaFoldDB" id="A0A6I3XNY2"/>
<dbReference type="EMBL" id="WNWM01000002">
    <property type="protein sequence ID" value="MUI13415.1"/>
    <property type="molecule type" value="Genomic_DNA"/>
</dbReference>
<name>A0A6I3XNY2_9BURK</name>
<organism evidence="2 3">
    <name type="scientific">Pseudoduganella dura</name>
    <dbReference type="NCBI Taxonomy" id="321982"/>
    <lineage>
        <taxon>Bacteria</taxon>
        <taxon>Pseudomonadati</taxon>
        <taxon>Pseudomonadota</taxon>
        <taxon>Betaproteobacteria</taxon>
        <taxon>Burkholderiales</taxon>
        <taxon>Oxalobacteraceae</taxon>
        <taxon>Telluria group</taxon>
        <taxon>Pseudoduganella</taxon>
    </lineage>
</organism>
<dbReference type="InterPro" id="IPR010982">
    <property type="entry name" value="Lambda_DNA-bd_dom_sf"/>
</dbReference>
<evidence type="ECO:0000313" key="2">
    <source>
        <dbReference type="EMBL" id="MUI13415.1"/>
    </source>
</evidence>
<protein>
    <submittedName>
        <fullName evidence="2">Helix-turn-helix domain-containing protein</fullName>
    </submittedName>
</protein>
<dbReference type="SMART" id="SM00530">
    <property type="entry name" value="HTH_XRE"/>
    <property type="match status" value="1"/>
</dbReference>